<dbReference type="Proteomes" id="UP001178277">
    <property type="component" value="Unassembled WGS sequence"/>
</dbReference>
<feature type="domain" description="SMP-30/Gluconolactonase/LRE-like region" evidence="12">
    <location>
        <begin position="14"/>
        <end position="257"/>
    </location>
</feature>
<comment type="cofactor">
    <cofactor evidence="11">
        <name>Zn(2+)</name>
        <dbReference type="ChEBI" id="CHEBI:29105"/>
    </cofactor>
    <text evidence="11">Binds 1 divalent metal cation per subunit.</text>
</comment>
<dbReference type="GO" id="GO:0005509">
    <property type="term" value="F:calcium ion binding"/>
    <property type="evidence" value="ECO:0007669"/>
    <property type="project" value="TreeGrafter"/>
</dbReference>
<dbReference type="PANTHER" id="PTHR10907">
    <property type="entry name" value="REGUCALCIN"/>
    <property type="match status" value="1"/>
</dbReference>
<comment type="cofactor">
    <cofactor evidence="2">
        <name>Mn(2+)</name>
        <dbReference type="ChEBI" id="CHEBI:29035"/>
    </cofactor>
</comment>
<organism evidence="13 14">
    <name type="scientific">Peribacillus simplex</name>
    <dbReference type="NCBI Taxonomy" id="1478"/>
    <lineage>
        <taxon>Bacteria</taxon>
        <taxon>Bacillati</taxon>
        <taxon>Bacillota</taxon>
        <taxon>Bacilli</taxon>
        <taxon>Bacillales</taxon>
        <taxon>Bacillaceae</taxon>
        <taxon>Peribacillus</taxon>
    </lineage>
</organism>
<evidence type="ECO:0000256" key="1">
    <source>
        <dbReference type="ARBA" id="ARBA00001913"/>
    </source>
</evidence>
<dbReference type="InterPro" id="IPR005511">
    <property type="entry name" value="SMP-30"/>
</dbReference>
<proteinExistence type="inferred from homology"/>
<feature type="binding site" evidence="11">
    <location>
        <position position="119"/>
    </location>
    <ligand>
        <name>substrate</name>
    </ligand>
</feature>
<evidence type="ECO:0000313" key="14">
    <source>
        <dbReference type="Proteomes" id="UP001178277"/>
    </source>
</evidence>
<keyword evidence="8 13" id="KW-0378">Hydrolase</keyword>
<keyword evidence="9" id="KW-0106">Calcium</keyword>
<dbReference type="EC" id="3.1.1.99" evidence="13"/>
<evidence type="ECO:0000256" key="5">
    <source>
        <dbReference type="ARBA" id="ARBA00008853"/>
    </source>
</evidence>
<dbReference type="RefSeq" id="WP_305162225.1">
    <property type="nucleotide sequence ID" value="NZ_JAUUTP010000035.1"/>
</dbReference>
<keyword evidence="11" id="KW-0862">Zinc</keyword>
<evidence type="ECO:0000256" key="2">
    <source>
        <dbReference type="ARBA" id="ARBA00001936"/>
    </source>
</evidence>
<feature type="binding site" evidence="11">
    <location>
        <position position="99"/>
    </location>
    <ligand>
        <name>substrate</name>
    </ligand>
</feature>
<dbReference type="GO" id="GO:0004341">
    <property type="term" value="F:gluconolactonase activity"/>
    <property type="evidence" value="ECO:0007669"/>
    <property type="project" value="TreeGrafter"/>
</dbReference>
<evidence type="ECO:0000256" key="11">
    <source>
        <dbReference type="PIRSR" id="PIRSR605511-2"/>
    </source>
</evidence>
<comment type="similarity">
    <text evidence="5">Belongs to the SMP-30/CGR1 family.</text>
</comment>
<name>A0AA90SI50_9BACI</name>
<dbReference type="Gene3D" id="2.120.10.30">
    <property type="entry name" value="TolB, C-terminal domain"/>
    <property type="match status" value="1"/>
</dbReference>
<evidence type="ECO:0000256" key="9">
    <source>
        <dbReference type="ARBA" id="ARBA00022837"/>
    </source>
</evidence>
<keyword evidence="6" id="KW-0963">Cytoplasm</keyword>
<comment type="cofactor">
    <cofactor evidence="3">
        <name>Mg(2+)</name>
        <dbReference type="ChEBI" id="CHEBI:18420"/>
    </cofactor>
</comment>
<reference evidence="13" key="1">
    <citation type="submission" date="2023-07" db="EMBL/GenBank/DDBJ databases">
        <title>Murine gut Bacillus species.</title>
        <authorList>
            <person name="Gutman E."/>
            <person name="Hashuel R."/>
            <person name="Litvak Y."/>
        </authorList>
    </citation>
    <scope>NUCLEOTIDE SEQUENCE</scope>
    <source>
        <strain evidence="13">RU283</strain>
    </source>
</reference>
<feature type="binding site" evidence="11">
    <location>
        <position position="197"/>
    </location>
    <ligand>
        <name>a divalent metal cation</name>
        <dbReference type="ChEBI" id="CHEBI:60240"/>
    </ligand>
</feature>
<dbReference type="InterPro" id="IPR011042">
    <property type="entry name" value="6-blade_b-propeller_TolB-like"/>
</dbReference>
<accession>A0AA90SI50</accession>
<evidence type="ECO:0000256" key="6">
    <source>
        <dbReference type="ARBA" id="ARBA00022490"/>
    </source>
</evidence>
<comment type="caution">
    <text evidence="13">The sequence shown here is derived from an EMBL/GenBank/DDBJ whole genome shotgun (WGS) entry which is preliminary data.</text>
</comment>
<evidence type="ECO:0000259" key="12">
    <source>
        <dbReference type="Pfam" id="PF08450"/>
    </source>
</evidence>
<gene>
    <name evidence="13" type="ORF">Q8G35_23085</name>
</gene>
<dbReference type="FunFam" id="2.120.10.30:FF:000027">
    <property type="entry name" value="Regucalcin homologue"/>
    <property type="match status" value="1"/>
</dbReference>
<evidence type="ECO:0000256" key="7">
    <source>
        <dbReference type="ARBA" id="ARBA00022723"/>
    </source>
</evidence>
<evidence type="ECO:0000313" key="13">
    <source>
        <dbReference type="EMBL" id="MDP1421183.1"/>
    </source>
</evidence>
<evidence type="ECO:0000256" key="4">
    <source>
        <dbReference type="ARBA" id="ARBA00004496"/>
    </source>
</evidence>
<feature type="binding site" evidence="11">
    <location>
        <position position="16"/>
    </location>
    <ligand>
        <name>a divalent metal cation</name>
        <dbReference type="ChEBI" id="CHEBI:60240"/>
    </ligand>
</feature>
<feature type="active site" description="Proton donor/acceptor" evidence="10">
    <location>
        <position position="197"/>
    </location>
</feature>
<dbReference type="PANTHER" id="PTHR10907:SF47">
    <property type="entry name" value="REGUCALCIN"/>
    <property type="match status" value="1"/>
</dbReference>
<dbReference type="SUPFAM" id="SSF63829">
    <property type="entry name" value="Calcium-dependent phosphotriesterase"/>
    <property type="match status" value="1"/>
</dbReference>
<feature type="binding site" evidence="11">
    <location>
        <position position="147"/>
    </location>
    <ligand>
        <name>a divalent metal cation</name>
        <dbReference type="ChEBI" id="CHEBI:60240"/>
    </ligand>
</feature>
<dbReference type="PRINTS" id="PR01790">
    <property type="entry name" value="SMP30FAMILY"/>
</dbReference>
<evidence type="ECO:0000256" key="10">
    <source>
        <dbReference type="PIRSR" id="PIRSR605511-1"/>
    </source>
</evidence>
<sequence length="291" mass="32283">MHSIQLVLDVKAELGEGPSWDSRRKVLYWVDITRQKLHLYNPTKKTHTIFDTGQYIGSVVPRKSGGIVMTLKHGFYAYEFETKNITFIGAVELDKPNNRFNDGKCDAAGRFWAGTMGHDSTPNVGALYCLDTDWSIKKVLENVSISNGIAWSPDNSTMYYIDSLTNKVMAYDYDLVTATISNPRVAVSIPNSFVFPDGMTSDEEGMIWVAIWNGSAVTRWNPKTGKLLETVNVPATRTTSCVFGGDNLHELYITSARIGLEEKILAKEPYAGGLFVVNTKVRGLPTYAFGG</sequence>
<dbReference type="AlphaFoldDB" id="A0AA90SI50"/>
<dbReference type="Pfam" id="PF08450">
    <property type="entry name" value="SGL"/>
    <property type="match status" value="1"/>
</dbReference>
<dbReference type="GO" id="GO:0019853">
    <property type="term" value="P:L-ascorbic acid biosynthetic process"/>
    <property type="evidence" value="ECO:0007669"/>
    <property type="project" value="TreeGrafter"/>
</dbReference>
<evidence type="ECO:0000256" key="3">
    <source>
        <dbReference type="ARBA" id="ARBA00001946"/>
    </source>
</evidence>
<comment type="subcellular location">
    <subcellularLocation>
        <location evidence="4">Cytoplasm</location>
    </subcellularLocation>
</comment>
<feature type="binding site" evidence="11">
    <location>
        <position position="101"/>
    </location>
    <ligand>
        <name>substrate</name>
    </ligand>
</feature>
<dbReference type="EMBL" id="JAUUTP010000035">
    <property type="protein sequence ID" value="MDP1421183.1"/>
    <property type="molecule type" value="Genomic_DNA"/>
</dbReference>
<dbReference type="InterPro" id="IPR013658">
    <property type="entry name" value="SGL"/>
</dbReference>
<dbReference type="GO" id="GO:0005737">
    <property type="term" value="C:cytoplasm"/>
    <property type="evidence" value="ECO:0007669"/>
    <property type="project" value="UniProtKB-SubCell"/>
</dbReference>
<protein>
    <submittedName>
        <fullName evidence="13">SMP-30/gluconolactonase/LRE family protein</fullName>
        <ecNumber evidence="13">3.1.1.99</ecNumber>
    </submittedName>
</protein>
<evidence type="ECO:0000256" key="8">
    <source>
        <dbReference type="ARBA" id="ARBA00022801"/>
    </source>
</evidence>
<keyword evidence="7 11" id="KW-0479">Metal-binding</keyword>
<comment type="cofactor">
    <cofactor evidence="1">
        <name>Ca(2+)</name>
        <dbReference type="ChEBI" id="CHEBI:29108"/>
    </cofactor>
</comment>